<dbReference type="InterPro" id="IPR004210">
    <property type="entry name" value="BESS_motif"/>
</dbReference>
<accession>A0AAV0Y5D1</accession>
<keyword evidence="4" id="KW-1185">Reference proteome</keyword>
<dbReference type="GO" id="GO:0005634">
    <property type="term" value="C:nucleus"/>
    <property type="evidence" value="ECO:0007669"/>
    <property type="project" value="UniProtKB-SubCell"/>
</dbReference>
<dbReference type="PROSITE" id="PS51031">
    <property type="entry name" value="BESS"/>
    <property type="match status" value="1"/>
</dbReference>
<reference evidence="3 4" key="1">
    <citation type="submission" date="2023-01" db="EMBL/GenBank/DDBJ databases">
        <authorList>
            <person name="Whitehead M."/>
        </authorList>
    </citation>
    <scope>NUCLEOTIDE SEQUENCE [LARGE SCALE GENOMIC DNA]</scope>
</reference>
<dbReference type="GO" id="GO:0003677">
    <property type="term" value="F:DNA binding"/>
    <property type="evidence" value="ECO:0007669"/>
    <property type="project" value="InterPro"/>
</dbReference>
<organism evidence="3 4">
    <name type="scientific">Macrosiphum euphorbiae</name>
    <name type="common">potato aphid</name>
    <dbReference type="NCBI Taxonomy" id="13131"/>
    <lineage>
        <taxon>Eukaryota</taxon>
        <taxon>Metazoa</taxon>
        <taxon>Ecdysozoa</taxon>
        <taxon>Arthropoda</taxon>
        <taxon>Hexapoda</taxon>
        <taxon>Insecta</taxon>
        <taxon>Pterygota</taxon>
        <taxon>Neoptera</taxon>
        <taxon>Paraneoptera</taxon>
        <taxon>Hemiptera</taxon>
        <taxon>Sternorrhyncha</taxon>
        <taxon>Aphidomorpha</taxon>
        <taxon>Aphidoidea</taxon>
        <taxon>Aphididae</taxon>
        <taxon>Macrosiphini</taxon>
        <taxon>Macrosiphum</taxon>
    </lineage>
</organism>
<keyword evidence="1" id="KW-0539">Nucleus</keyword>
<sequence length="74" mass="8728">MREERKKAEDKDDEDTLFLLSLVSSFKNIPREFKLDAKAKFIGLLKKYHNLITPRSCSVVQRFPTNYLHQNLSD</sequence>
<feature type="domain" description="BESS" evidence="2">
    <location>
        <begin position="12"/>
        <end position="51"/>
    </location>
</feature>
<name>A0AAV0Y5D1_9HEMI</name>
<evidence type="ECO:0000313" key="4">
    <source>
        <dbReference type="Proteomes" id="UP001160148"/>
    </source>
</evidence>
<gene>
    <name evidence="3" type="ORF">MEUPH1_LOCUS28744</name>
</gene>
<dbReference type="EMBL" id="CARXXK010001284">
    <property type="protein sequence ID" value="CAI6375217.1"/>
    <property type="molecule type" value="Genomic_DNA"/>
</dbReference>
<comment type="subcellular location">
    <subcellularLocation>
        <location evidence="1">Nucleus</location>
    </subcellularLocation>
</comment>
<proteinExistence type="predicted"/>
<dbReference type="AlphaFoldDB" id="A0AAV0Y5D1"/>
<evidence type="ECO:0000256" key="1">
    <source>
        <dbReference type="PROSITE-ProRule" id="PRU00371"/>
    </source>
</evidence>
<protein>
    <recommendedName>
        <fullName evidence="2">BESS domain-containing protein</fullName>
    </recommendedName>
</protein>
<dbReference type="Proteomes" id="UP001160148">
    <property type="component" value="Unassembled WGS sequence"/>
</dbReference>
<evidence type="ECO:0000313" key="3">
    <source>
        <dbReference type="EMBL" id="CAI6375217.1"/>
    </source>
</evidence>
<evidence type="ECO:0000259" key="2">
    <source>
        <dbReference type="PROSITE" id="PS51031"/>
    </source>
</evidence>
<comment type="caution">
    <text evidence="3">The sequence shown here is derived from an EMBL/GenBank/DDBJ whole genome shotgun (WGS) entry which is preliminary data.</text>
</comment>